<dbReference type="AlphaFoldDB" id="A0A098BJJ5"/>
<comment type="subcellular location">
    <subcellularLocation>
        <location evidence="1">Membrane</location>
    </subcellularLocation>
</comment>
<accession>A0A098BJJ5</accession>
<evidence type="ECO:0000256" key="1">
    <source>
        <dbReference type="ARBA" id="ARBA00004370"/>
    </source>
</evidence>
<dbReference type="PANTHER" id="PTHR37042:SF4">
    <property type="entry name" value="OUTER MEMBRANE PROTEIN RV1973"/>
    <property type="match status" value="1"/>
</dbReference>
<keyword evidence="4" id="KW-0812">Transmembrane</keyword>
<evidence type="ECO:0000256" key="3">
    <source>
        <dbReference type="SAM" id="MobiDB-lite"/>
    </source>
</evidence>
<gene>
    <name evidence="5" type="ORF">RHRU231_450040</name>
</gene>
<keyword evidence="4" id="KW-1133">Transmembrane helix</keyword>
<dbReference type="eggNOG" id="ENOG5033H7Y">
    <property type="taxonomic scope" value="Bacteria"/>
</dbReference>
<sequence>MSSETTSRPPQTAGAGGDTIRRIVLAVVSVLAVVALVAAAWFGFGWGRALLVDRPAAEARDAALSGAMQAAINLNSVDAADVDTSIENMRSSITGEALNNDLAATEQQIREQVAQTGTGMSADVLFGSLTALDTDADTAQALIVLAVKTTWPDNFVENKVTVNVAMRKDGDVWKAETIQPLDSVQLGAGPAEGAQQPAPPEPAPVPPAEPAPVPPAEPGPAAGE</sequence>
<dbReference type="GO" id="GO:0016020">
    <property type="term" value="C:membrane"/>
    <property type="evidence" value="ECO:0007669"/>
    <property type="project" value="UniProtKB-SubCell"/>
</dbReference>
<feature type="compositionally biased region" description="Pro residues" evidence="3">
    <location>
        <begin position="197"/>
        <end position="218"/>
    </location>
</feature>
<keyword evidence="2 4" id="KW-0472">Membrane</keyword>
<feature type="compositionally biased region" description="Low complexity" evidence="3">
    <location>
        <begin position="187"/>
        <end position="196"/>
    </location>
</feature>
<evidence type="ECO:0000313" key="6">
    <source>
        <dbReference type="Proteomes" id="UP000042997"/>
    </source>
</evidence>
<dbReference type="Proteomes" id="UP000042997">
    <property type="component" value="Unassembled WGS sequence"/>
</dbReference>
<feature type="region of interest" description="Disordered" evidence="3">
    <location>
        <begin position="181"/>
        <end position="224"/>
    </location>
</feature>
<evidence type="ECO:0000256" key="2">
    <source>
        <dbReference type="ARBA" id="ARBA00023136"/>
    </source>
</evidence>
<dbReference type="PANTHER" id="PTHR37042">
    <property type="entry name" value="OUTER MEMBRANE PROTEIN RV1973"/>
    <property type="match status" value="1"/>
</dbReference>
<dbReference type="EMBL" id="CCSD01000056">
    <property type="protein sequence ID" value="CDZ88873.1"/>
    <property type="molecule type" value="Genomic_DNA"/>
</dbReference>
<evidence type="ECO:0000256" key="4">
    <source>
        <dbReference type="SAM" id="Phobius"/>
    </source>
</evidence>
<proteinExistence type="predicted"/>
<protein>
    <submittedName>
        <fullName evidence="5">Uncharacterized protein</fullName>
    </submittedName>
</protein>
<organism evidence="5 6">
    <name type="scientific">Rhodococcus ruber</name>
    <dbReference type="NCBI Taxonomy" id="1830"/>
    <lineage>
        <taxon>Bacteria</taxon>
        <taxon>Bacillati</taxon>
        <taxon>Actinomycetota</taxon>
        <taxon>Actinomycetes</taxon>
        <taxon>Mycobacteriales</taxon>
        <taxon>Nocardiaceae</taxon>
        <taxon>Rhodococcus</taxon>
    </lineage>
</organism>
<name>A0A098BJJ5_9NOCA</name>
<reference evidence="5 6" key="1">
    <citation type="journal article" date="2014" name="Genome Announc.">
        <title>Draft Genome Sequence of Propane- and Butane-Oxidizing Actinobacterium Rhodococcus ruber IEGM 231.</title>
        <authorList>
            <person name="Ivshina I.B."/>
            <person name="Kuyukina M.S."/>
            <person name="Krivoruchko A.V."/>
            <person name="Barbe V."/>
            <person name="Fischer C."/>
        </authorList>
    </citation>
    <scope>NUCLEOTIDE SEQUENCE [LARGE SCALE GENOMIC DNA]</scope>
</reference>
<feature type="transmembrane region" description="Helical" evidence="4">
    <location>
        <begin position="20"/>
        <end position="44"/>
    </location>
</feature>
<evidence type="ECO:0000313" key="5">
    <source>
        <dbReference type="EMBL" id="CDZ88873.1"/>
    </source>
</evidence>